<name>A0AAV4RXX2_9ARAC</name>
<dbReference type="EMBL" id="BPLQ01006875">
    <property type="protein sequence ID" value="GIY25949.1"/>
    <property type="molecule type" value="Genomic_DNA"/>
</dbReference>
<evidence type="ECO:0000313" key="2">
    <source>
        <dbReference type="Proteomes" id="UP001054837"/>
    </source>
</evidence>
<reference evidence="1 2" key="1">
    <citation type="submission" date="2021-06" db="EMBL/GenBank/DDBJ databases">
        <title>Caerostris darwini draft genome.</title>
        <authorList>
            <person name="Kono N."/>
            <person name="Arakawa K."/>
        </authorList>
    </citation>
    <scope>NUCLEOTIDE SEQUENCE [LARGE SCALE GENOMIC DNA]</scope>
</reference>
<gene>
    <name evidence="1" type="ORF">CDAR_463801</name>
</gene>
<protein>
    <submittedName>
        <fullName evidence="1">Uncharacterized protein</fullName>
    </submittedName>
</protein>
<sequence>MKIDKQLSNQIPEEKINGIENIHLNDFQFQKVAKVYSFPPSLHQGVLPLLCGRGSHLVGRRIYPLRDNNNGSRLKTGISCIEISGWVPELRNSDLAADSMNCGWIHRKKPDSVDFRFFPPESLYRVELLTHLLLT</sequence>
<accession>A0AAV4RXX2</accession>
<organism evidence="1 2">
    <name type="scientific">Caerostris darwini</name>
    <dbReference type="NCBI Taxonomy" id="1538125"/>
    <lineage>
        <taxon>Eukaryota</taxon>
        <taxon>Metazoa</taxon>
        <taxon>Ecdysozoa</taxon>
        <taxon>Arthropoda</taxon>
        <taxon>Chelicerata</taxon>
        <taxon>Arachnida</taxon>
        <taxon>Araneae</taxon>
        <taxon>Araneomorphae</taxon>
        <taxon>Entelegynae</taxon>
        <taxon>Araneoidea</taxon>
        <taxon>Araneidae</taxon>
        <taxon>Caerostris</taxon>
    </lineage>
</organism>
<proteinExistence type="predicted"/>
<evidence type="ECO:0000313" key="1">
    <source>
        <dbReference type="EMBL" id="GIY25949.1"/>
    </source>
</evidence>
<dbReference type="AlphaFoldDB" id="A0AAV4RXX2"/>
<dbReference type="Proteomes" id="UP001054837">
    <property type="component" value="Unassembled WGS sequence"/>
</dbReference>
<keyword evidence="2" id="KW-1185">Reference proteome</keyword>
<comment type="caution">
    <text evidence="1">The sequence shown here is derived from an EMBL/GenBank/DDBJ whole genome shotgun (WGS) entry which is preliminary data.</text>
</comment>